<organism evidence="1 2">
    <name type="scientific">Dissostichus mawsoni</name>
    <name type="common">Antarctic cod</name>
    <dbReference type="NCBI Taxonomy" id="36200"/>
    <lineage>
        <taxon>Eukaryota</taxon>
        <taxon>Metazoa</taxon>
        <taxon>Chordata</taxon>
        <taxon>Craniata</taxon>
        <taxon>Vertebrata</taxon>
        <taxon>Euteleostomi</taxon>
        <taxon>Actinopterygii</taxon>
        <taxon>Neopterygii</taxon>
        <taxon>Teleostei</taxon>
        <taxon>Neoteleostei</taxon>
        <taxon>Acanthomorphata</taxon>
        <taxon>Eupercaria</taxon>
        <taxon>Perciformes</taxon>
        <taxon>Notothenioidei</taxon>
        <taxon>Nototheniidae</taxon>
        <taxon>Dissostichus</taxon>
    </lineage>
</organism>
<sequence>MLPGYDKQHTTDTQASQQNIHPDIRFHRSEVKTGCTLIALLALYLFDEIDETPPKRHGLWRLHCRELTVICCDCCTATATTCTASYISAASVCGQEGEIIRHFYNTCQYIYPHDL</sequence>
<gene>
    <name evidence="1" type="ORF">F7725_019680</name>
</gene>
<protein>
    <submittedName>
        <fullName evidence="1">Uncharacterized protein</fullName>
    </submittedName>
</protein>
<accession>A0A7J5YLT5</accession>
<keyword evidence="2" id="KW-1185">Reference proteome</keyword>
<dbReference type="OrthoDB" id="10627307at2759"/>
<name>A0A7J5YLT5_DISMA</name>
<dbReference type="Proteomes" id="UP000518266">
    <property type="component" value="Unassembled WGS sequence"/>
</dbReference>
<proteinExistence type="predicted"/>
<evidence type="ECO:0000313" key="2">
    <source>
        <dbReference type="Proteomes" id="UP000518266"/>
    </source>
</evidence>
<dbReference type="AlphaFoldDB" id="A0A7J5YLT5"/>
<reference evidence="1 2" key="1">
    <citation type="submission" date="2020-03" db="EMBL/GenBank/DDBJ databases">
        <title>Dissostichus mawsoni Genome sequencing and assembly.</title>
        <authorList>
            <person name="Park H."/>
        </authorList>
    </citation>
    <scope>NUCLEOTIDE SEQUENCE [LARGE SCALE GENOMIC DNA]</scope>
    <source>
        <strain evidence="1">DM0001</strain>
        <tissue evidence="1">Muscle</tissue>
    </source>
</reference>
<evidence type="ECO:0000313" key="1">
    <source>
        <dbReference type="EMBL" id="KAF3849961.1"/>
    </source>
</evidence>
<comment type="caution">
    <text evidence="1">The sequence shown here is derived from an EMBL/GenBank/DDBJ whole genome shotgun (WGS) entry which is preliminary data.</text>
</comment>
<dbReference type="EMBL" id="JAAKFY010000011">
    <property type="protein sequence ID" value="KAF3849961.1"/>
    <property type="molecule type" value="Genomic_DNA"/>
</dbReference>